<evidence type="ECO:0000313" key="2">
    <source>
        <dbReference type="Proteomes" id="UP000644610"/>
    </source>
</evidence>
<dbReference type="EMBL" id="BOOQ01000010">
    <property type="protein sequence ID" value="GII45679.1"/>
    <property type="molecule type" value="Genomic_DNA"/>
</dbReference>
<dbReference type="RefSeq" id="WP_203973238.1">
    <property type="nucleotide sequence ID" value="NZ_BAAAKY010000004.1"/>
</dbReference>
<name>A0A8J3XLK1_9ACTN</name>
<keyword evidence="1" id="KW-0808">Transferase</keyword>
<dbReference type="SUPFAM" id="SSF53448">
    <property type="entry name" value="Nucleotide-diphospho-sugar transferases"/>
    <property type="match status" value="1"/>
</dbReference>
<dbReference type="PANTHER" id="PTHR47183:SF3">
    <property type="entry name" value="TRANSFERASE"/>
    <property type="match status" value="1"/>
</dbReference>
<evidence type="ECO:0000313" key="1">
    <source>
        <dbReference type="EMBL" id="GII45679.1"/>
    </source>
</evidence>
<accession>A0A8J3XLK1</accession>
<gene>
    <name evidence="1" type="ORF">Psi02_21030</name>
</gene>
<keyword evidence="1" id="KW-0548">Nucleotidyltransferase</keyword>
<sequence>MKVVLFCGGRGTRMRSELPGGDMPKPMQIVGPRPLVWHVMRYYAHFGHNEFILCLGYGAQHIKDFFLNYRETASNDFVLRDGKVELLSTDISDWSISLVDTGLDSPIGERLRRVRDHLDGEEMFLANYADVLTDAPLSEMIDRFAATDAGASMMVVPPNNTFHVVELGEGSMVGGITPVSELPLWMNGGFFVLRQEIFDHIPEGGDLVADGCAELAKHGRLLAYPHSGYWRPSDTFNQRLELDRAWARGDRPWALWESRQ</sequence>
<dbReference type="Gene3D" id="3.90.550.10">
    <property type="entry name" value="Spore Coat Polysaccharide Biosynthesis Protein SpsA, Chain A"/>
    <property type="match status" value="1"/>
</dbReference>
<dbReference type="PANTHER" id="PTHR47183">
    <property type="entry name" value="GLUCOSE-1-PHOSPHATE CYTIDYLYLTRANSFERASE-RELATED"/>
    <property type="match status" value="1"/>
</dbReference>
<dbReference type="InterPro" id="IPR029044">
    <property type="entry name" value="Nucleotide-diphossugar_trans"/>
</dbReference>
<reference evidence="1" key="1">
    <citation type="submission" date="2021-01" db="EMBL/GenBank/DDBJ databases">
        <title>Whole genome shotgun sequence of Planotetraspora silvatica NBRC 100141.</title>
        <authorList>
            <person name="Komaki H."/>
            <person name="Tamura T."/>
        </authorList>
    </citation>
    <scope>NUCLEOTIDE SEQUENCE</scope>
    <source>
        <strain evidence="1">NBRC 100141</strain>
    </source>
</reference>
<keyword evidence="2" id="KW-1185">Reference proteome</keyword>
<dbReference type="GO" id="GO:0047343">
    <property type="term" value="F:glucose-1-phosphate cytidylyltransferase activity"/>
    <property type="evidence" value="ECO:0007669"/>
    <property type="project" value="InterPro"/>
</dbReference>
<dbReference type="InterPro" id="IPR013446">
    <property type="entry name" value="G1P_cyt_trans-like"/>
</dbReference>
<dbReference type="AlphaFoldDB" id="A0A8J3XLK1"/>
<proteinExistence type="predicted"/>
<protein>
    <submittedName>
        <fullName evidence="1">Glucose-1-phosphate cytidylyltransferase</fullName>
    </submittedName>
</protein>
<comment type="caution">
    <text evidence="1">The sequence shown here is derived from an EMBL/GenBank/DDBJ whole genome shotgun (WGS) entry which is preliminary data.</text>
</comment>
<organism evidence="1 2">
    <name type="scientific">Planotetraspora silvatica</name>
    <dbReference type="NCBI Taxonomy" id="234614"/>
    <lineage>
        <taxon>Bacteria</taxon>
        <taxon>Bacillati</taxon>
        <taxon>Actinomycetota</taxon>
        <taxon>Actinomycetes</taxon>
        <taxon>Streptosporangiales</taxon>
        <taxon>Streptosporangiaceae</taxon>
        <taxon>Planotetraspora</taxon>
    </lineage>
</organism>
<dbReference type="Proteomes" id="UP000644610">
    <property type="component" value="Unassembled WGS sequence"/>
</dbReference>